<reference evidence="3" key="2">
    <citation type="submission" date="2025-09" db="UniProtKB">
        <authorList>
            <consortium name="Ensembl"/>
        </authorList>
    </citation>
    <scope>IDENTIFICATION</scope>
</reference>
<keyword evidence="2" id="KW-1133">Transmembrane helix</keyword>
<dbReference type="GeneTree" id="ENSGT00980000199383"/>
<feature type="region of interest" description="Disordered" evidence="1">
    <location>
        <begin position="79"/>
        <end position="109"/>
    </location>
</feature>
<keyword evidence="2" id="KW-0472">Membrane</keyword>
<proteinExistence type="predicted"/>
<name>A0A8C5CMB9_GADMO</name>
<protein>
    <submittedName>
        <fullName evidence="3">Uncharacterized protein</fullName>
    </submittedName>
</protein>
<evidence type="ECO:0000313" key="3">
    <source>
        <dbReference type="Ensembl" id="ENSGMOP00000063487.1"/>
    </source>
</evidence>
<evidence type="ECO:0000256" key="1">
    <source>
        <dbReference type="SAM" id="MobiDB-lite"/>
    </source>
</evidence>
<dbReference type="AlphaFoldDB" id="A0A8C5CMB9"/>
<dbReference type="Ensembl" id="ENSGMOT00000061775.1">
    <property type="protein sequence ID" value="ENSGMOP00000063487.1"/>
    <property type="gene ID" value="ENSGMOG00000025340.1"/>
</dbReference>
<keyword evidence="2" id="KW-0812">Transmembrane</keyword>
<accession>A0A8C5CMB9</accession>
<evidence type="ECO:0000256" key="2">
    <source>
        <dbReference type="SAM" id="Phobius"/>
    </source>
</evidence>
<organism evidence="3 4">
    <name type="scientific">Gadus morhua</name>
    <name type="common">Atlantic cod</name>
    <dbReference type="NCBI Taxonomy" id="8049"/>
    <lineage>
        <taxon>Eukaryota</taxon>
        <taxon>Metazoa</taxon>
        <taxon>Chordata</taxon>
        <taxon>Craniata</taxon>
        <taxon>Vertebrata</taxon>
        <taxon>Euteleostomi</taxon>
        <taxon>Actinopterygii</taxon>
        <taxon>Neopterygii</taxon>
        <taxon>Teleostei</taxon>
        <taxon>Neoteleostei</taxon>
        <taxon>Acanthomorphata</taxon>
        <taxon>Zeiogadaria</taxon>
        <taxon>Gadariae</taxon>
        <taxon>Gadiformes</taxon>
        <taxon>Gadoidei</taxon>
        <taxon>Gadidae</taxon>
        <taxon>Gadus</taxon>
    </lineage>
</organism>
<evidence type="ECO:0000313" key="4">
    <source>
        <dbReference type="Proteomes" id="UP000694546"/>
    </source>
</evidence>
<feature type="transmembrane region" description="Helical" evidence="2">
    <location>
        <begin position="43"/>
        <end position="62"/>
    </location>
</feature>
<reference evidence="3" key="1">
    <citation type="submission" date="2025-08" db="UniProtKB">
        <authorList>
            <consortium name="Ensembl"/>
        </authorList>
    </citation>
    <scope>IDENTIFICATION</scope>
</reference>
<dbReference type="OMA" id="ISQCVLQ"/>
<sequence length="109" mass="12251">MNRTLLLSLISKCQQLLLTDMMAGSAKDNQTSATDIRSSYDNAYFYILFVMLFYFLLAGMLFKNFLRSDKKDPYAEFMGSEPASTAGPGKFNPGLASERLDFEEESSLC</sequence>
<keyword evidence="4" id="KW-1185">Reference proteome</keyword>
<dbReference type="Proteomes" id="UP000694546">
    <property type="component" value="Chromosome 8"/>
</dbReference>